<keyword evidence="9" id="KW-1185">Reference proteome</keyword>
<dbReference type="GO" id="GO:0017004">
    <property type="term" value="P:cytochrome complex assembly"/>
    <property type="evidence" value="ECO:0007669"/>
    <property type="project" value="UniProtKB-KW"/>
</dbReference>
<evidence type="ECO:0000313" key="9">
    <source>
        <dbReference type="Proteomes" id="UP000278746"/>
    </source>
</evidence>
<comment type="subcellular location">
    <subcellularLocation>
        <location evidence="1">Membrane</location>
        <topology evidence="1">Multi-pass membrane protein</topology>
    </subcellularLocation>
</comment>
<dbReference type="Proteomes" id="UP000278746">
    <property type="component" value="Unassembled WGS sequence"/>
</dbReference>
<feature type="domain" description="ResB-like" evidence="7">
    <location>
        <begin position="63"/>
        <end position="421"/>
    </location>
</feature>
<reference evidence="8 9" key="1">
    <citation type="submission" date="2018-10" db="EMBL/GenBank/DDBJ databases">
        <title>Bacillus Keqinensis sp. nov., a moderately halophilic bacterium isolated from a saline-alkaline lake.</title>
        <authorList>
            <person name="Wang H."/>
        </authorList>
    </citation>
    <scope>NUCLEOTIDE SEQUENCE [LARGE SCALE GENOMIC DNA]</scope>
    <source>
        <strain evidence="8 9">KQ-3</strain>
    </source>
</reference>
<dbReference type="InterPro" id="IPR007816">
    <property type="entry name" value="ResB-like_domain"/>
</dbReference>
<dbReference type="PANTHER" id="PTHR31566:SF0">
    <property type="entry name" value="CYTOCHROME C BIOGENESIS PROTEIN CCS1, CHLOROPLASTIC"/>
    <property type="match status" value="1"/>
</dbReference>
<sequence length="555" mass="64140">MNKVKCECGHLNPFGTYLCESCGKPLKEDGNQLANMRYEGVARRSQTYRKSIVDKIWNFFSSVKVGVWIIVLTLIGSSIGTIFPQEMFIPPGRPASVYYYEEYGTLGQLFYQLGFHNLYSSWWYMLLVAALGVSLVIASIDRFVPLYRALKTQRVTRHPGFMKRQRLFKNTDQVSEPGVKIKKASDILKKRKYNVREENGNLLAEKGRFSRWGPYVNHIGLIIFLIGAMLRLFPQMYLEDHIWVREGQEVEVRGTGGEYSVRNDNFLIEFYDQEDERFREGLERSGSDVVKTYQTTATLFRQSSETIGAGEKEEVKQHQIRVNDPMTFEGFSLYQVDYKLNELAEFTFALEEIDGDSEGLEDVTFDVNLYDPESSYEFDNGYRVEIYDYFPNFTFNDDGEPSTLNRIPDNPRFIFEVFEPGEEEGELSFVGIQLNEALDPDNEYRLRMVDFDTNNVSALAVRRDRTLPILILGGVIFMIGLVQGSYWHHRRMWIQERDGELWVAGHANKNWNALKKDFEYLSEKTGIPVPDDQTDEKEEEAGTDEGVREDDGPAK</sequence>
<name>A0A3M7TWD9_9BACI</name>
<evidence type="ECO:0000256" key="3">
    <source>
        <dbReference type="ARBA" id="ARBA00022748"/>
    </source>
</evidence>
<protein>
    <submittedName>
        <fullName evidence="8">Cytochrome C biogenesis protein</fullName>
    </submittedName>
</protein>
<feature type="compositionally biased region" description="Basic and acidic residues" evidence="6">
    <location>
        <begin position="545"/>
        <end position="555"/>
    </location>
</feature>
<dbReference type="RefSeq" id="WP_122896616.1">
    <property type="nucleotide sequence ID" value="NZ_RHIB01000001.1"/>
</dbReference>
<comment type="caution">
    <text evidence="8">The sequence shown here is derived from an EMBL/GenBank/DDBJ whole genome shotgun (WGS) entry which is preliminary data.</text>
</comment>
<evidence type="ECO:0000256" key="5">
    <source>
        <dbReference type="ARBA" id="ARBA00023136"/>
    </source>
</evidence>
<dbReference type="AlphaFoldDB" id="A0A3M7TWD9"/>
<dbReference type="PANTHER" id="PTHR31566">
    <property type="entry name" value="CYTOCHROME C BIOGENESIS PROTEIN CCS1, CHLOROPLASTIC"/>
    <property type="match status" value="1"/>
</dbReference>
<evidence type="ECO:0000313" key="8">
    <source>
        <dbReference type="EMBL" id="RNA69094.1"/>
    </source>
</evidence>
<keyword evidence="5" id="KW-0472">Membrane</keyword>
<keyword evidence="3" id="KW-0201">Cytochrome c-type biogenesis</keyword>
<evidence type="ECO:0000256" key="1">
    <source>
        <dbReference type="ARBA" id="ARBA00004141"/>
    </source>
</evidence>
<organism evidence="8 9">
    <name type="scientific">Alteribacter keqinensis</name>
    <dbReference type="NCBI Taxonomy" id="2483800"/>
    <lineage>
        <taxon>Bacteria</taxon>
        <taxon>Bacillati</taxon>
        <taxon>Bacillota</taxon>
        <taxon>Bacilli</taxon>
        <taxon>Bacillales</taxon>
        <taxon>Bacillaceae</taxon>
        <taxon>Alteribacter</taxon>
    </lineage>
</organism>
<evidence type="ECO:0000256" key="4">
    <source>
        <dbReference type="ARBA" id="ARBA00022989"/>
    </source>
</evidence>
<keyword evidence="2" id="KW-0812">Transmembrane</keyword>
<feature type="domain" description="ResB-like" evidence="7">
    <location>
        <begin position="433"/>
        <end position="519"/>
    </location>
</feature>
<accession>A0A3M7TWD9</accession>
<keyword evidence="4" id="KW-1133">Transmembrane helix</keyword>
<dbReference type="InterPro" id="IPR023494">
    <property type="entry name" value="Cyt_c_bgen_Ccs1/CcsB/ResB"/>
</dbReference>
<feature type="compositionally biased region" description="Acidic residues" evidence="6">
    <location>
        <begin position="532"/>
        <end position="543"/>
    </location>
</feature>
<dbReference type="Pfam" id="PF05140">
    <property type="entry name" value="ResB"/>
    <property type="match status" value="2"/>
</dbReference>
<evidence type="ECO:0000259" key="7">
    <source>
        <dbReference type="Pfam" id="PF05140"/>
    </source>
</evidence>
<feature type="region of interest" description="Disordered" evidence="6">
    <location>
        <begin position="525"/>
        <end position="555"/>
    </location>
</feature>
<dbReference type="OrthoDB" id="9770923at2"/>
<evidence type="ECO:0000256" key="6">
    <source>
        <dbReference type="SAM" id="MobiDB-lite"/>
    </source>
</evidence>
<dbReference type="EMBL" id="RHIB01000001">
    <property type="protein sequence ID" value="RNA69094.1"/>
    <property type="molecule type" value="Genomic_DNA"/>
</dbReference>
<evidence type="ECO:0000256" key="2">
    <source>
        <dbReference type="ARBA" id="ARBA00022692"/>
    </source>
</evidence>
<gene>
    <name evidence="8" type="ORF">EBO34_03830</name>
</gene>
<dbReference type="GO" id="GO:0016020">
    <property type="term" value="C:membrane"/>
    <property type="evidence" value="ECO:0007669"/>
    <property type="project" value="UniProtKB-SubCell"/>
</dbReference>
<proteinExistence type="predicted"/>